<dbReference type="KEGG" id="dev:DhcVS_401"/>
<reference evidence="1 2" key="1">
    <citation type="journal article" date="2009" name="PLoS Genet.">
        <title>Localized plasticity in the streamlined genomes of vinyl chloride respiring Dehalococcoides.</title>
        <authorList>
            <person name="McMurdie P.J."/>
            <person name="Behrens S.F."/>
            <person name="Muller J.A."/>
            <person name="Goke J."/>
            <person name="Ritalahti K.M."/>
            <person name="Wagner R."/>
            <person name="Goltsman E."/>
            <person name="Lapidus A."/>
            <person name="Holmes S."/>
            <person name="Loffler F.E."/>
            <person name="Spormann A.M."/>
        </authorList>
    </citation>
    <scope>NUCLEOTIDE SEQUENCE [LARGE SCALE GENOMIC DNA]</scope>
    <source>
        <strain evidence="1 2">VS</strain>
    </source>
</reference>
<accession>D2BGV7</accession>
<name>D2BGV7_DEHMV</name>
<dbReference type="HOGENOM" id="CLU_1701363_0_0_0"/>
<sequence length="154" mass="17161">MIYNTNLFVHNRKSLNKDKMSVTTRNAGVKRRKIYRRLEKNSSKRPIQAMAAPQTIPYASCFTSRKLTPPRRSPPNITIIPKYCKRYDTWLRGGALGATRTGLGLASSVVSDFLPSLPNLLTAQTTAIKPPIKSISIGPILIMLPQVQNQILSI</sequence>
<evidence type="ECO:0000313" key="2">
    <source>
        <dbReference type="Proteomes" id="UP000002506"/>
    </source>
</evidence>
<protein>
    <submittedName>
        <fullName evidence="1">Uncharacterized protein</fullName>
    </submittedName>
</protein>
<organism evidence="1 2">
    <name type="scientific">Dehalococcoides mccartyi (strain VS)</name>
    <dbReference type="NCBI Taxonomy" id="311424"/>
    <lineage>
        <taxon>Bacteria</taxon>
        <taxon>Bacillati</taxon>
        <taxon>Chloroflexota</taxon>
        <taxon>Dehalococcoidia</taxon>
        <taxon>Dehalococcoidales</taxon>
        <taxon>Dehalococcoidaceae</taxon>
        <taxon>Dehalococcoides</taxon>
    </lineage>
</organism>
<gene>
    <name evidence="1" type="ordered locus">DhcVS_401</name>
</gene>
<evidence type="ECO:0000313" key="1">
    <source>
        <dbReference type="EMBL" id="ACZ61557.1"/>
    </source>
</evidence>
<proteinExistence type="predicted"/>
<dbReference type="Proteomes" id="UP000002506">
    <property type="component" value="Chromosome"/>
</dbReference>
<dbReference type="EMBL" id="CP001827">
    <property type="protein sequence ID" value="ACZ61557.1"/>
    <property type="molecule type" value="Genomic_DNA"/>
</dbReference>
<dbReference type="AlphaFoldDB" id="D2BGV7"/>